<evidence type="ECO:0000256" key="1">
    <source>
        <dbReference type="SAM" id="MobiDB-lite"/>
    </source>
</evidence>
<dbReference type="PROSITE" id="PS51257">
    <property type="entry name" value="PROKAR_LIPOPROTEIN"/>
    <property type="match status" value="1"/>
</dbReference>
<keyword evidence="2" id="KW-0732">Signal</keyword>
<dbReference type="RefSeq" id="WP_251947194.1">
    <property type="nucleotide sequence ID" value="NZ_JAMRYM010000085.1"/>
</dbReference>
<dbReference type="Proteomes" id="UP001155240">
    <property type="component" value="Unassembled WGS sequence"/>
</dbReference>
<organism evidence="3 4">
    <name type="scientific">Rathayibacter rubneri</name>
    <dbReference type="NCBI Taxonomy" id="2950106"/>
    <lineage>
        <taxon>Bacteria</taxon>
        <taxon>Bacillati</taxon>
        <taxon>Actinomycetota</taxon>
        <taxon>Actinomycetes</taxon>
        <taxon>Micrococcales</taxon>
        <taxon>Microbacteriaceae</taxon>
        <taxon>Rathayibacter</taxon>
    </lineage>
</organism>
<feature type="signal peptide" evidence="2">
    <location>
        <begin position="1"/>
        <end position="19"/>
    </location>
</feature>
<proteinExistence type="predicted"/>
<dbReference type="AlphaFoldDB" id="A0A9X2DZ66"/>
<feature type="compositionally biased region" description="Low complexity" evidence="1">
    <location>
        <begin position="30"/>
        <end position="56"/>
    </location>
</feature>
<evidence type="ECO:0008006" key="5">
    <source>
        <dbReference type="Google" id="ProtNLM"/>
    </source>
</evidence>
<feature type="chain" id="PRO_5040919916" description="DM13 domain-containing protein" evidence="2">
    <location>
        <begin position="20"/>
        <end position="173"/>
    </location>
</feature>
<accession>A0A9X2DZ66</accession>
<gene>
    <name evidence="3" type="ORF">NB037_15405</name>
</gene>
<evidence type="ECO:0000256" key="2">
    <source>
        <dbReference type="SAM" id="SignalP"/>
    </source>
</evidence>
<dbReference type="EMBL" id="JAMRYM010000085">
    <property type="protein sequence ID" value="MCM6763805.1"/>
    <property type="molecule type" value="Genomic_DNA"/>
</dbReference>
<keyword evidence="4" id="KW-1185">Reference proteome</keyword>
<protein>
    <recommendedName>
        <fullName evidence="5">DM13 domain-containing protein</fullName>
    </recommendedName>
</protein>
<evidence type="ECO:0000313" key="3">
    <source>
        <dbReference type="EMBL" id="MCM6763805.1"/>
    </source>
</evidence>
<feature type="region of interest" description="Disordered" evidence="1">
    <location>
        <begin position="29"/>
        <end position="60"/>
    </location>
</feature>
<name>A0A9X2DZ66_9MICO</name>
<comment type="caution">
    <text evidence="3">The sequence shown here is derived from an EMBL/GenBank/DDBJ whole genome shotgun (WGS) entry which is preliminary data.</text>
</comment>
<reference evidence="3" key="1">
    <citation type="submission" date="2022-06" db="EMBL/GenBank/DDBJ databases">
        <title>Whole genome shotgun sequencing (WGS) of Rathayibacter sp. ZW T2_19, isolated from stored onions (Allium cepa).</title>
        <authorList>
            <person name="Stoll D.A."/>
            <person name="Huch M."/>
        </authorList>
    </citation>
    <scope>NUCLEOTIDE SEQUENCE</scope>
    <source>
        <strain evidence="3">ZW T2_19</strain>
    </source>
</reference>
<sequence length="173" mass="17201">MTMNRVPRAALLLAGLALALTACTEPAPAPTASAASGAAAPSGPPTASSASTPGSAVEPLGERLPLTGALTGLSADAAGQVSIDRREDGTVWVTLTGVTVTPAYDPFLLLSERSFAVDSPRPPDILGTVLGPLTAESEQSFPVPDDALASPVRSLVVLGTGDPGTSRLAAATF</sequence>
<evidence type="ECO:0000313" key="4">
    <source>
        <dbReference type="Proteomes" id="UP001155240"/>
    </source>
</evidence>